<proteinExistence type="predicted"/>
<keyword evidence="1" id="KW-0378">Hydrolase</keyword>
<sequence>MRGMILKSILDISPSKQGFTNGANFTNNQILHEEEVNLEAWANLPLQQPLLKALASLKFQKPTIIQSSTLPAAILGKRDILGAAETGSGKTLAFGLPILHGILESKVKSLSNGNDDKRPLYALILTPTRELAMQVTQHLKKLAKYTDIKISVVVGG</sequence>
<evidence type="ECO:0000313" key="2">
    <source>
        <dbReference type="Proteomes" id="UP001056778"/>
    </source>
</evidence>
<organism evidence="1 2">
    <name type="scientific">Holotrichia oblita</name>
    <name type="common">Chafer beetle</name>
    <dbReference type="NCBI Taxonomy" id="644536"/>
    <lineage>
        <taxon>Eukaryota</taxon>
        <taxon>Metazoa</taxon>
        <taxon>Ecdysozoa</taxon>
        <taxon>Arthropoda</taxon>
        <taxon>Hexapoda</taxon>
        <taxon>Insecta</taxon>
        <taxon>Pterygota</taxon>
        <taxon>Neoptera</taxon>
        <taxon>Endopterygota</taxon>
        <taxon>Coleoptera</taxon>
        <taxon>Polyphaga</taxon>
        <taxon>Scarabaeiformia</taxon>
        <taxon>Scarabaeidae</taxon>
        <taxon>Melolonthinae</taxon>
        <taxon>Holotrichia</taxon>
    </lineage>
</organism>
<accession>A0ACB9TRM1</accession>
<comment type="caution">
    <text evidence="1">The sequence shown here is derived from an EMBL/GenBank/DDBJ whole genome shotgun (WGS) entry which is preliminary data.</text>
</comment>
<protein>
    <submittedName>
        <fullName evidence="1">Atp-dependent rna helicase rhle-related</fullName>
    </submittedName>
</protein>
<keyword evidence="2" id="KW-1185">Reference proteome</keyword>
<name>A0ACB9TRM1_HOLOL</name>
<dbReference type="EMBL" id="CM043015">
    <property type="protein sequence ID" value="KAI4469398.1"/>
    <property type="molecule type" value="Genomic_DNA"/>
</dbReference>
<keyword evidence="1" id="KW-0347">Helicase</keyword>
<dbReference type="Proteomes" id="UP001056778">
    <property type="component" value="Chromosome 1"/>
</dbReference>
<keyword evidence="1" id="KW-0547">Nucleotide-binding</keyword>
<reference evidence="1" key="1">
    <citation type="submission" date="2022-04" db="EMBL/GenBank/DDBJ databases">
        <title>Chromosome-scale genome assembly of Holotrichia oblita Faldermann.</title>
        <authorList>
            <person name="Rongchong L."/>
        </authorList>
    </citation>
    <scope>NUCLEOTIDE SEQUENCE</scope>
    <source>
        <strain evidence="1">81SQS9</strain>
    </source>
</reference>
<gene>
    <name evidence="1" type="ORF">MML48_1g07724</name>
</gene>
<evidence type="ECO:0000313" key="1">
    <source>
        <dbReference type="EMBL" id="KAI4469398.1"/>
    </source>
</evidence>
<keyword evidence="1" id="KW-0067">ATP-binding</keyword>